<evidence type="ECO:0000313" key="3">
    <source>
        <dbReference type="Proteomes" id="UP001499987"/>
    </source>
</evidence>
<name>A0ABN1TFC5_9ACTN</name>
<dbReference type="RefSeq" id="WP_344623563.1">
    <property type="nucleotide sequence ID" value="NZ_BAAALD010000018.1"/>
</dbReference>
<dbReference type="Gene3D" id="3.30.1490.70">
    <property type="match status" value="1"/>
</dbReference>
<gene>
    <name evidence="2" type="ORF">GCM10009663_24350</name>
</gene>
<dbReference type="InterPro" id="IPR021122">
    <property type="entry name" value="RNA_ligase_dom_REL/Rnl2"/>
</dbReference>
<organism evidence="2 3">
    <name type="scientific">Kitasatospora arboriphila</name>
    <dbReference type="NCBI Taxonomy" id="258052"/>
    <lineage>
        <taxon>Bacteria</taxon>
        <taxon>Bacillati</taxon>
        <taxon>Actinomycetota</taxon>
        <taxon>Actinomycetes</taxon>
        <taxon>Kitasatosporales</taxon>
        <taxon>Streptomycetaceae</taxon>
        <taxon>Kitasatospora</taxon>
    </lineage>
</organism>
<evidence type="ECO:0000259" key="1">
    <source>
        <dbReference type="Pfam" id="PF09414"/>
    </source>
</evidence>
<protein>
    <recommendedName>
        <fullName evidence="1">RNA ligase domain-containing protein</fullName>
    </recommendedName>
</protein>
<evidence type="ECO:0000313" key="2">
    <source>
        <dbReference type="EMBL" id="GAA1080780.1"/>
    </source>
</evidence>
<dbReference type="Gene3D" id="3.30.470.30">
    <property type="entry name" value="DNA ligase/mRNA capping enzyme"/>
    <property type="match status" value="1"/>
</dbReference>
<reference evidence="2 3" key="1">
    <citation type="journal article" date="2019" name="Int. J. Syst. Evol. Microbiol.">
        <title>The Global Catalogue of Microorganisms (GCM) 10K type strain sequencing project: providing services to taxonomists for standard genome sequencing and annotation.</title>
        <authorList>
            <consortium name="The Broad Institute Genomics Platform"/>
            <consortium name="The Broad Institute Genome Sequencing Center for Infectious Disease"/>
            <person name="Wu L."/>
            <person name="Ma J."/>
        </authorList>
    </citation>
    <scope>NUCLEOTIDE SEQUENCE [LARGE SCALE GENOMIC DNA]</scope>
    <source>
        <strain evidence="2 3">JCM 13002</strain>
    </source>
</reference>
<accession>A0ABN1TFC5</accession>
<proteinExistence type="predicted"/>
<dbReference type="Pfam" id="PF09414">
    <property type="entry name" value="RNA_ligase"/>
    <property type="match status" value="1"/>
</dbReference>
<feature type="domain" description="RNA ligase" evidence="1">
    <location>
        <begin position="25"/>
        <end position="224"/>
    </location>
</feature>
<comment type="caution">
    <text evidence="2">The sequence shown here is derived from an EMBL/GenBank/DDBJ whole genome shotgun (WGS) entry which is preliminary data.</text>
</comment>
<dbReference type="EMBL" id="BAAALD010000018">
    <property type="protein sequence ID" value="GAA1080780.1"/>
    <property type="molecule type" value="Genomic_DNA"/>
</dbReference>
<keyword evidence="3" id="KW-1185">Reference proteome</keyword>
<sequence length="299" mass="30539">MSESAFAPYPKIPERAALSRSAVRAWAATEKVHGAHLALLCEDGAVRAAKRRALLDGDALDGFFGLARIWPALSVAAGRVAAALREELRAAGRVVLYGELFGGRYPHPAVPPQDGAQAVQTGVWYAPGLHWSVFDAVVEVHGERWWAGDAALRRAAAAAAGLPCAPLLGEGPLVRLQELPAAFPSLVPAGFGLPPLAGNLAEGYVLKPAGAVPVAVGRPVLKVKQPGPPPAAGAPSAVSKLGPAAAPAAVAAEIARDTVEDLADRLGGLPAAQAVRLTACLGSAALELARLDAAGRRTP</sequence>
<dbReference type="Proteomes" id="UP001499987">
    <property type="component" value="Unassembled WGS sequence"/>
</dbReference>
<dbReference type="SUPFAM" id="SSF56091">
    <property type="entry name" value="DNA ligase/mRNA capping enzyme, catalytic domain"/>
    <property type="match status" value="1"/>
</dbReference>